<evidence type="ECO:0000313" key="1">
    <source>
        <dbReference type="EMBL" id="NIZ70042.1"/>
    </source>
</evidence>
<dbReference type="Proteomes" id="UP000778951">
    <property type="component" value="Unassembled WGS sequence"/>
</dbReference>
<sequence length="427" mass="49180">MKRIREILMMSTILLVVASCRDSYGYGVVLWSADEIELATGMIVRIVGESQRREIVRVEHPDTRAIIEMDKWRLERFEKKTQAQEYLAEFAPFLRSYVDARRTGLPMRRQPYVIQGESFYSLRDGQVLKVIGRSAEREQIGGYKAYWYHLLSNDGVQGWAYGRFLREYMLTESGQAIYDEKDYTGDAILENFFDPENIWRPAYIYDMVAKNTVNLALVSEEYGLFINPESKTINIRLPNQSVDFTYSRITPVGGDAYMFVDSPFSFTLKPNLVQARYSLRGANQSAEFRVLQQPIRAIISEEESRRGARYREFTAMGPTFRSDWGTLTFTGDGRFIFNDTQSLQDFQIILPSDGNSGRVLFDLYLDDALCNRFDGAFALVFDESAKRIIIAYRMGVGGFEASWVEQMTPNHVLLSQYVSPIETIFVK</sequence>
<keyword evidence="2" id="KW-1185">Reference proteome</keyword>
<accession>A0A968KX72</accession>
<comment type="caution">
    <text evidence="1">The sequence shown here is derived from an EMBL/GenBank/DDBJ whole genome shotgun (WGS) entry which is preliminary data.</text>
</comment>
<dbReference type="AlphaFoldDB" id="A0A968KX72"/>
<organism evidence="1 2">
    <name type="scientific">Entomospira culicis</name>
    <dbReference type="NCBI Taxonomy" id="2719989"/>
    <lineage>
        <taxon>Bacteria</taxon>
        <taxon>Pseudomonadati</taxon>
        <taxon>Spirochaetota</taxon>
        <taxon>Spirochaetia</taxon>
        <taxon>Spirochaetales</taxon>
        <taxon>Spirochaetaceae</taxon>
        <taxon>Entomospira</taxon>
    </lineage>
</organism>
<dbReference type="EMBL" id="JAATLM010000001">
    <property type="protein sequence ID" value="NIZ70042.1"/>
    <property type="molecule type" value="Genomic_DNA"/>
</dbReference>
<proteinExistence type="predicted"/>
<protein>
    <submittedName>
        <fullName evidence="1">SH3 domain-containing protein</fullName>
    </submittedName>
</protein>
<name>A0A968KX72_9SPIO</name>
<gene>
    <name evidence="1" type="ORF">HCT48_07465</name>
</gene>
<dbReference type="PROSITE" id="PS51257">
    <property type="entry name" value="PROKAR_LIPOPROTEIN"/>
    <property type="match status" value="1"/>
</dbReference>
<dbReference type="RefSeq" id="WP_167696110.1">
    <property type="nucleotide sequence ID" value="NZ_CP118181.1"/>
</dbReference>
<reference evidence="1" key="1">
    <citation type="submission" date="2020-03" db="EMBL/GenBank/DDBJ databases">
        <title>Spirochaetal bacteria isolated from arthropods constitute a novel genus Entomospira genus novum within the order Spirochaetales.</title>
        <authorList>
            <person name="Grana-Miraglia L."/>
            <person name="Sikutova S."/>
            <person name="Fingerle V."/>
            <person name="Sing A."/>
            <person name="Castillo-Ramirez S."/>
            <person name="Margos G."/>
            <person name="Rudolf I."/>
        </authorList>
    </citation>
    <scope>NUCLEOTIDE SEQUENCE</scope>
    <source>
        <strain evidence="1">BR149</strain>
    </source>
</reference>
<evidence type="ECO:0000313" key="2">
    <source>
        <dbReference type="Proteomes" id="UP000778951"/>
    </source>
</evidence>